<comment type="caution">
    <text evidence="2">The sequence shown here is derived from an EMBL/GenBank/DDBJ whole genome shotgun (WGS) entry which is preliminary data.</text>
</comment>
<evidence type="ECO:0000313" key="3">
    <source>
        <dbReference type="Proteomes" id="UP000315783"/>
    </source>
</evidence>
<dbReference type="AlphaFoldDB" id="A0A545USV1"/>
<keyword evidence="2" id="KW-0808">Transferase</keyword>
<dbReference type="EMBL" id="SPUK01000015">
    <property type="protein sequence ID" value="TQV92536.1"/>
    <property type="molecule type" value="Genomic_DNA"/>
</dbReference>
<dbReference type="GO" id="GO:0016301">
    <property type="term" value="F:kinase activity"/>
    <property type="evidence" value="ECO:0007669"/>
    <property type="project" value="UniProtKB-KW"/>
</dbReference>
<keyword evidence="2" id="KW-0418">Kinase</keyword>
<organism evidence="2 3">
    <name type="scientific">Cordyceps javanica</name>
    <dbReference type="NCBI Taxonomy" id="43265"/>
    <lineage>
        <taxon>Eukaryota</taxon>
        <taxon>Fungi</taxon>
        <taxon>Dikarya</taxon>
        <taxon>Ascomycota</taxon>
        <taxon>Pezizomycotina</taxon>
        <taxon>Sordariomycetes</taxon>
        <taxon>Hypocreomycetidae</taxon>
        <taxon>Hypocreales</taxon>
        <taxon>Cordycipitaceae</taxon>
        <taxon>Cordyceps</taxon>
    </lineage>
</organism>
<dbReference type="InterPro" id="IPR011009">
    <property type="entry name" value="Kinase-like_dom_sf"/>
</dbReference>
<gene>
    <name evidence="2" type="ORF">IF1G_09054</name>
</gene>
<dbReference type="InterPro" id="IPR002575">
    <property type="entry name" value="Aminoglycoside_PTrfase"/>
</dbReference>
<dbReference type="Gene3D" id="3.90.1200.10">
    <property type="match status" value="1"/>
</dbReference>
<feature type="domain" description="Aminoglycoside phosphotransferase" evidence="1">
    <location>
        <begin position="201"/>
        <end position="302"/>
    </location>
</feature>
<name>A0A545USV1_9HYPO</name>
<reference evidence="2 3" key="1">
    <citation type="journal article" date="2019" name="Appl. Microbiol. Biotechnol.">
        <title>Genome sequence of Isaria javanica and comparative genome analysis insights into family S53 peptidase evolution in fungal entomopathogens.</title>
        <authorList>
            <person name="Lin R."/>
            <person name="Zhang X."/>
            <person name="Xin B."/>
            <person name="Zou M."/>
            <person name="Gao Y."/>
            <person name="Qin F."/>
            <person name="Hu Q."/>
            <person name="Xie B."/>
            <person name="Cheng X."/>
        </authorList>
    </citation>
    <scope>NUCLEOTIDE SEQUENCE [LARGE SCALE GENOMIC DNA]</scope>
    <source>
        <strain evidence="2 3">IJ1G</strain>
    </source>
</reference>
<dbReference type="STRING" id="43265.A0A545USV1"/>
<accession>A0A545USV1</accession>
<sequence>MCRLRGNVSPVQPYKSPPNCKVWTALVAHCHYLCLTLSGTASHTVGCKKEIARLIMPQSSWAQEVVDRFFSGRKSPSRMQCDEIARRVSGASTVCPVDSPGSMSYTVVCSGCPGPQQNLIVSLREPEAVFDEEMVKLAKQIHGTLVPESTCHGNVEGADPPLLIYSMPYLRGSSCINVLAFQVEMDPDEQTKHQVFVKYFARCWYSPRLVSHQSQADKQEGIRKRLARLAEESPSILPGSILSELLQTLPSLFSPDYPQALTHSDFSVTNILVDEDTFEITGVVDWSIAAIMPFGMDLDILFLTTGFMTKDGWHDYACKRLLRETFWEEFWAISGIEGEENRGRIRVLSEAAGQIGAILRLAFRRNADGSPSDEVSISESRIKQLRAWFSAYI</sequence>
<evidence type="ECO:0000313" key="2">
    <source>
        <dbReference type="EMBL" id="TQV92536.1"/>
    </source>
</evidence>
<keyword evidence="3" id="KW-1185">Reference proteome</keyword>
<proteinExistence type="predicted"/>
<evidence type="ECO:0000259" key="1">
    <source>
        <dbReference type="Pfam" id="PF01636"/>
    </source>
</evidence>
<dbReference type="SUPFAM" id="SSF56112">
    <property type="entry name" value="Protein kinase-like (PK-like)"/>
    <property type="match status" value="1"/>
</dbReference>
<dbReference type="Proteomes" id="UP000315783">
    <property type="component" value="Unassembled WGS sequence"/>
</dbReference>
<dbReference type="Pfam" id="PF01636">
    <property type="entry name" value="APH"/>
    <property type="match status" value="1"/>
</dbReference>
<protein>
    <submittedName>
        <fullName evidence="2">Protein kinase-like protein</fullName>
    </submittedName>
</protein>